<dbReference type="Proteomes" id="UP001221757">
    <property type="component" value="Unassembled WGS sequence"/>
</dbReference>
<sequence length="81" mass="9553">YNEVQHHTITAIWCAANKCSFASQDDKWYRLEVELLRPRTTPPSSKIVARDMEILYSEYAKAVRWYFEVFVPSVHTDRSPC</sequence>
<comment type="caution">
    <text evidence="1">The sequence shown here is derived from an EMBL/GenBank/DDBJ whole genome shotgun (WGS) entry which is preliminary data.</text>
</comment>
<protein>
    <submittedName>
        <fullName evidence="1">Uncharacterized protein</fullName>
    </submittedName>
</protein>
<keyword evidence="2" id="KW-1185">Reference proteome</keyword>
<reference evidence="1" key="1">
    <citation type="submission" date="2023-03" db="EMBL/GenBank/DDBJ databases">
        <title>Massive genome expansion in bonnet fungi (Mycena s.s.) driven by repeated elements and novel gene families across ecological guilds.</title>
        <authorList>
            <consortium name="Lawrence Berkeley National Laboratory"/>
            <person name="Harder C.B."/>
            <person name="Miyauchi S."/>
            <person name="Viragh M."/>
            <person name="Kuo A."/>
            <person name="Thoen E."/>
            <person name="Andreopoulos B."/>
            <person name="Lu D."/>
            <person name="Skrede I."/>
            <person name="Drula E."/>
            <person name="Henrissat B."/>
            <person name="Morin E."/>
            <person name="Kohler A."/>
            <person name="Barry K."/>
            <person name="LaButti K."/>
            <person name="Morin E."/>
            <person name="Salamov A."/>
            <person name="Lipzen A."/>
            <person name="Mereny Z."/>
            <person name="Hegedus B."/>
            <person name="Baldrian P."/>
            <person name="Stursova M."/>
            <person name="Weitz H."/>
            <person name="Taylor A."/>
            <person name="Grigoriev I.V."/>
            <person name="Nagy L.G."/>
            <person name="Martin F."/>
            <person name="Kauserud H."/>
        </authorList>
    </citation>
    <scope>NUCLEOTIDE SEQUENCE</scope>
    <source>
        <strain evidence="1">CBHHK067</strain>
    </source>
</reference>
<proteinExistence type="predicted"/>
<evidence type="ECO:0000313" key="2">
    <source>
        <dbReference type="Proteomes" id="UP001221757"/>
    </source>
</evidence>
<accession>A0AAD7CQG6</accession>
<dbReference type="EMBL" id="JARKIE010000324">
    <property type="protein sequence ID" value="KAJ7654258.1"/>
    <property type="molecule type" value="Genomic_DNA"/>
</dbReference>
<name>A0AAD7CQG6_MYCRO</name>
<gene>
    <name evidence="1" type="ORF">B0H17DRAFT_956989</name>
</gene>
<feature type="non-terminal residue" evidence="1">
    <location>
        <position position="1"/>
    </location>
</feature>
<evidence type="ECO:0000313" key="1">
    <source>
        <dbReference type="EMBL" id="KAJ7654258.1"/>
    </source>
</evidence>
<organism evidence="1 2">
    <name type="scientific">Mycena rosella</name>
    <name type="common">Pink bonnet</name>
    <name type="synonym">Agaricus rosellus</name>
    <dbReference type="NCBI Taxonomy" id="1033263"/>
    <lineage>
        <taxon>Eukaryota</taxon>
        <taxon>Fungi</taxon>
        <taxon>Dikarya</taxon>
        <taxon>Basidiomycota</taxon>
        <taxon>Agaricomycotina</taxon>
        <taxon>Agaricomycetes</taxon>
        <taxon>Agaricomycetidae</taxon>
        <taxon>Agaricales</taxon>
        <taxon>Marasmiineae</taxon>
        <taxon>Mycenaceae</taxon>
        <taxon>Mycena</taxon>
    </lineage>
</organism>
<dbReference type="AlphaFoldDB" id="A0AAD7CQG6"/>